<evidence type="ECO:0000313" key="3">
    <source>
        <dbReference type="Proteomes" id="UP001247805"/>
    </source>
</evidence>
<organism evidence="2 3">
    <name type="scientific">Paraglaciecola aquimarina</name>
    <dbReference type="NCBI Taxonomy" id="1235557"/>
    <lineage>
        <taxon>Bacteria</taxon>
        <taxon>Pseudomonadati</taxon>
        <taxon>Pseudomonadota</taxon>
        <taxon>Gammaproteobacteria</taxon>
        <taxon>Alteromonadales</taxon>
        <taxon>Alteromonadaceae</taxon>
        <taxon>Paraglaciecola</taxon>
    </lineage>
</organism>
<dbReference type="EMBL" id="JAWDIO010000002">
    <property type="protein sequence ID" value="MDU0356314.1"/>
    <property type="molecule type" value="Genomic_DNA"/>
</dbReference>
<keyword evidence="1" id="KW-0812">Transmembrane</keyword>
<gene>
    <name evidence="2" type="ORF">RS130_22655</name>
</gene>
<keyword evidence="1" id="KW-0472">Membrane</keyword>
<evidence type="ECO:0000313" key="2">
    <source>
        <dbReference type="EMBL" id="MDU0356314.1"/>
    </source>
</evidence>
<keyword evidence="3" id="KW-1185">Reference proteome</keyword>
<feature type="transmembrane region" description="Helical" evidence="1">
    <location>
        <begin position="49"/>
        <end position="72"/>
    </location>
</feature>
<dbReference type="RefSeq" id="WP_316027808.1">
    <property type="nucleotide sequence ID" value="NZ_JAWDIO010000002.1"/>
</dbReference>
<evidence type="ECO:0000256" key="1">
    <source>
        <dbReference type="SAM" id="Phobius"/>
    </source>
</evidence>
<keyword evidence="1" id="KW-1133">Transmembrane helix</keyword>
<comment type="caution">
    <text evidence="2">The sequence shown here is derived from an EMBL/GenBank/DDBJ whole genome shotgun (WGS) entry which is preliminary data.</text>
</comment>
<reference evidence="2 3" key="1">
    <citation type="submission" date="2023-10" db="EMBL/GenBank/DDBJ databases">
        <title>Glaciecola aquimarina strain GGW-M5 nov., isolated from a coastal seawater.</title>
        <authorList>
            <person name="Bayburt H."/>
            <person name="Kim J.M."/>
            <person name="Choi B.J."/>
            <person name="Jeon C.O."/>
        </authorList>
    </citation>
    <scope>NUCLEOTIDE SEQUENCE [LARGE SCALE GENOMIC DNA]</scope>
    <source>
        <strain evidence="2 3">KCTC 32108</strain>
    </source>
</reference>
<proteinExistence type="predicted"/>
<name>A0ABU3T225_9ALTE</name>
<feature type="transmembrane region" description="Helical" evidence="1">
    <location>
        <begin position="6"/>
        <end position="28"/>
    </location>
</feature>
<evidence type="ECO:0008006" key="4">
    <source>
        <dbReference type="Google" id="ProtNLM"/>
    </source>
</evidence>
<feature type="transmembrane region" description="Helical" evidence="1">
    <location>
        <begin position="78"/>
        <end position="99"/>
    </location>
</feature>
<dbReference type="Proteomes" id="UP001247805">
    <property type="component" value="Unassembled WGS sequence"/>
</dbReference>
<protein>
    <recommendedName>
        <fullName evidence="4">DUF3784 domain-containing protein</fullName>
    </recommendedName>
</protein>
<sequence length="104" mass="11304">MDMLLVIFIITTTVGVLPLIVTGYFIALKGKRHWINGVDQSKLANPDGFGKFVGHSISMTGVAIFIISLLLYLQLIGLIGFIVGLSIVSFLPLPCLFYAKGKYA</sequence>
<accession>A0ABU3T225</accession>